<organism evidence="2 3">
    <name type="scientific">Ceraceosorus guamensis</name>
    <dbReference type="NCBI Taxonomy" id="1522189"/>
    <lineage>
        <taxon>Eukaryota</taxon>
        <taxon>Fungi</taxon>
        <taxon>Dikarya</taxon>
        <taxon>Basidiomycota</taxon>
        <taxon>Ustilaginomycotina</taxon>
        <taxon>Exobasidiomycetes</taxon>
        <taxon>Ceraceosorales</taxon>
        <taxon>Ceraceosoraceae</taxon>
        <taxon>Ceraceosorus</taxon>
    </lineage>
</organism>
<dbReference type="RefSeq" id="XP_025368796.1">
    <property type="nucleotide sequence ID" value="XM_025517073.1"/>
</dbReference>
<gene>
    <name evidence="2" type="ORF">IE81DRAFT_367338</name>
</gene>
<protein>
    <submittedName>
        <fullName evidence="2">Uncharacterized protein</fullName>
    </submittedName>
</protein>
<reference evidence="2 3" key="1">
    <citation type="journal article" date="2018" name="Mol. Biol. Evol.">
        <title>Broad Genomic Sampling Reveals a Smut Pathogenic Ancestry of the Fungal Clade Ustilaginomycotina.</title>
        <authorList>
            <person name="Kijpornyongpan T."/>
            <person name="Mondo S.J."/>
            <person name="Barry K."/>
            <person name="Sandor L."/>
            <person name="Lee J."/>
            <person name="Lipzen A."/>
            <person name="Pangilinan J."/>
            <person name="LaButti K."/>
            <person name="Hainaut M."/>
            <person name="Henrissat B."/>
            <person name="Grigoriev I.V."/>
            <person name="Spatafora J.W."/>
            <person name="Aime M.C."/>
        </authorList>
    </citation>
    <scope>NUCLEOTIDE SEQUENCE [LARGE SCALE GENOMIC DNA]</scope>
    <source>
        <strain evidence="2 3">MCA 4658</strain>
    </source>
</reference>
<feature type="region of interest" description="Disordered" evidence="1">
    <location>
        <begin position="1"/>
        <end position="37"/>
    </location>
</feature>
<dbReference type="GeneID" id="37038943"/>
<feature type="compositionally biased region" description="Basic and acidic residues" evidence="1">
    <location>
        <begin position="85"/>
        <end position="97"/>
    </location>
</feature>
<feature type="compositionally biased region" description="Polar residues" evidence="1">
    <location>
        <begin position="137"/>
        <end position="146"/>
    </location>
</feature>
<accession>A0A316VVK4</accession>
<dbReference type="InParanoid" id="A0A316VVK4"/>
<feature type="compositionally biased region" description="Acidic residues" evidence="1">
    <location>
        <begin position="98"/>
        <end position="129"/>
    </location>
</feature>
<name>A0A316VVK4_9BASI</name>
<evidence type="ECO:0000256" key="1">
    <source>
        <dbReference type="SAM" id="MobiDB-lite"/>
    </source>
</evidence>
<dbReference type="Proteomes" id="UP000245783">
    <property type="component" value="Unassembled WGS sequence"/>
</dbReference>
<dbReference type="AlphaFoldDB" id="A0A316VVK4"/>
<keyword evidence="3" id="KW-1185">Reference proteome</keyword>
<sequence>MYSQSEDNLSRKRPLESPESPGRSARPHQKQKDAEVASVEFLSEEWWDRHDHEQFMCWGEAILSNAQAELDGEPARIKGGNKSSGSHDGEDGGKDGEDAGTDEESEEETDEGEEEEEQDEGEEEEEVHEEVERDQGSDQAGQNAEVSQLGDDVGSQNDTESDAPITPNFGAAPGVVGLGIHKEGEHVEEGESNTGAAPPNWPPVEEEDYSIPPGWLRWTRARHY</sequence>
<feature type="compositionally biased region" description="Basic and acidic residues" evidence="1">
    <location>
        <begin position="180"/>
        <end position="189"/>
    </location>
</feature>
<evidence type="ECO:0000313" key="2">
    <source>
        <dbReference type="EMBL" id="PWN41636.1"/>
    </source>
</evidence>
<feature type="region of interest" description="Disordered" evidence="1">
    <location>
        <begin position="69"/>
        <end position="211"/>
    </location>
</feature>
<proteinExistence type="predicted"/>
<dbReference type="OrthoDB" id="10429646at2759"/>
<evidence type="ECO:0000313" key="3">
    <source>
        <dbReference type="Proteomes" id="UP000245783"/>
    </source>
</evidence>
<dbReference type="EMBL" id="KZ819390">
    <property type="protein sequence ID" value="PWN41636.1"/>
    <property type="molecule type" value="Genomic_DNA"/>
</dbReference>